<dbReference type="STRING" id="1314777.A0A164TK61"/>
<feature type="domain" description="NmrA-like" evidence="3">
    <location>
        <begin position="4"/>
        <end position="264"/>
    </location>
</feature>
<dbReference type="AlphaFoldDB" id="A0A164TK61"/>
<dbReference type="Proteomes" id="UP000076722">
    <property type="component" value="Unassembled WGS sequence"/>
</dbReference>
<evidence type="ECO:0000256" key="1">
    <source>
        <dbReference type="ARBA" id="ARBA00006328"/>
    </source>
</evidence>
<evidence type="ECO:0000313" key="5">
    <source>
        <dbReference type="Proteomes" id="UP000076722"/>
    </source>
</evidence>
<dbReference type="Gene3D" id="3.90.25.10">
    <property type="entry name" value="UDP-galactose 4-epimerase, domain 1"/>
    <property type="match status" value="1"/>
</dbReference>
<sequence>MASKKLILVIGATGAQGRAVIDSLLAPAADGTPSPYAVRALTRDAQGKSAKEIAALPDAETFQGSFTDFNAVRNALEGCYGAFVNTDGFVESAETELQSGVRIFELAKEVGTIKHFVWSNLDYGYKKSGYNPKHKCDHYDGKGRVLEFMKAQPSHTDGMVWSSLTTGPYMEMLRIMMFGPVARDEKDGSFIFASPIGSGFVPMIALKDLGYFSRFIFDHREGYSGKDLEVASELVYWPKLVETFTRVTGQPARFVDVPLELWFDLVRDADRPVASKYANTDAAALHTSWRQNFSGWWTNFREGLLTRDMENLKSIHPGLRSIEDWMRENKYDGTWKPFLKDPETGNSVGFNPKGAKEIISKVENLSRL</sequence>
<dbReference type="CDD" id="cd05251">
    <property type="entry name" value="NmrA_like_SDR_a"/>
    <property type="match status" value="1"/>
</dbReference>
<comment type="similarity">
    <text evidence="1">Belongs to the NmrA-type oxidoreductase family.</text>
</comment>
<dbReference type="InterPro" id="IPR008030">
    <property type="entry name" value="NmrA-like"/>
</dbReference>
<dbReference type="PANTHER" id="PTHR42748">
    <property type="entry name" value="NITROGEN METABOLITE REPRESSION PROTEIN NMRA FAMILY MEMBER"/>
    <property type="match status" value="1"/>
</dbReference>
<keyword evidence="5" id="KW-1185">Reference proteome</keyword>
<dbReference type="OrthoDB" id="300709at2759"/>
<evidence type="ECO:0000313" key="4">
    <source>
        <dbReference type="EMBL" id="KZS92433.1"/>
    </source>
</evidence>
<dbReference type="GO" id="GO:0005634">
    <property type="term" value="C:nucleus"/>
    <property type="evidence" value="ECO:0007669"/>
    <property type="project" value="TreeGrafter"/>
</dbReference>
<reference evidence="4 5" key="1">
    <citation type="journal article" date="2016" name="Mol. Biol. Evol.">
        <title>Comparative Genomics of Early-Diverging Mushroom-Forming Fungi Provides Insights into the Origins of Lignocellulose Decay Capabilities.</title>
        <authorList>
            <person name="Nagy L.G."/>
            <person name="Riley R."/>
            <person name="Tritt A."/>
            <person name="Adam C."/>
            <person name="Daum C."/>
            <person name="Floudas D."/>
            <person name="Sun H."/>
            <person name="Yadav J.S."/>
            <person name="Pangilinan J."/>
            <person name="Larsson K.H."/>
            <person name="Matsuura K."/>
            <person name="Barry K."/>
            <person name="Labutti K."/>
            <person name="Kuo R."/>
            <person name="Ohm R.A."/>
            <person name="Bhattacharya S.S."/>
            <person name="Shirouzu T."/>
            <person name="Yoshinaga Y."/>
            <person name="Martin F.M."/>
            <person name="Grigoriev I.V."/>
            <person name="Hibbett D.S."/>
        </authorList>
    </citation>
    <scope>NUCLEOTIDE SEQUENCE [LARGE SCALE GENOMIC DNA]</scope>
    <source>
        <strain evidence="4 5">HHB9708</strain>
    </source>
</reference>
<dbReference type="Pfam" id="PF05368">
    <property type="entry name" value="NmrA"/>
    <property type="match status" value="1"/>
</dbReference>
<accession>A0A164TK61</accession>
<proteinExistence type="inferred from homology"/>
<gene>
    <name evidence="4" type="ORF">SISNIDRAFT_412461</name>
</gene>
<evidence type="ECO:0000256" key="2">
    <source>
        <dbReference type="ARBA" id="ARBA00022857"/>
    </source>
</evidence>
<dbReference type="InterPro" id="IPR051164">
    <property type="entry name" value="NmrA-like_oxidored"/>
</dbReference>
<keyword evidence="2" id="KW-0521">NADP</keyword>
<dbReference type="SUPFAM" id="SSF51735">
    <property type="entry name" value="NAD(P)-binding Rossmann-fold domains"/>
    <property type="match status" value="1"/>
</dbReference>
<organism evidence="4 5">
    <name type="scientific">Sistotremastrum niveocremeum HHB9708</name>
    <dbReference type="NCBI Taxonomy" id="1314777"/>
    <lineage>
        <taxon>Eukaryota</taxon>
        <taxon>Fungi</taxon>
        <taxon>Dikarya</taxon>
        <taxon>Basidiomycota</taxon>
        <taxon>Agaricomycotina</taxon>
        <taxon>Agaricomycetes</taxon>
        <taxon>Sistotremastrales</taxon>
        <taxon>Sistotremastraceae</taxon>
        <taxon>Sertulicium</taxon>
        <taxon>Sertulicium niveocremeum</taxon>
    </lineage>
</organism>
<dbReference type="PANTHER" id="PTHR42748:SF14">
    <property type="entry name" value="SNOAL-LIKE DOMAIN-CONTAINING PROTEIN"/>
    <property type="match status" value="1"/>
</dbReference>
<dbReference type="Gene3D" id="3.40.50.720">
    <property type="entry name" value="NAD(P)-binding Rossmann-like Domain"/>
    <property type="match status" value="1"/>
</dbReference>
<evidence type="ECO:0000259" key="3">
    <source>
        <dbReference type="Pfam" id="PF05368"/>
    </source>
</evidence>
<protein>
    <submittedName>
        <fullName evidence="4">NAD-P-binding protein</fullName>
    </submittedName>
</protein>
<name>A0A164TK61_9AGAM</name>
<dbReference type="InterPro" id="IPR036291">
    <property type="entry name" value="NAD(P)-bd_dom_sf"/>
</dbReference>
<dbReference type="EMBL" id="KV419410">
    <property type="protein sequence ID" value="KZS92433.1"/>
    <property type="molecule type" value="Genomic_DNA"/>
</dbReference>